<feature type="transmembrane region" description="Helical" evidence="1">
    <location>
        <begin position="224"/>
        <end position="241"/>
    </location>
</feature>
<protein>
    <submittedName>
        <fullName evidence="3">Phosphatase PAP2 family protein</fullName>
    </submittedName>
</protein>
<feature type="transmembrane region" description="Helical" evidence="1">
    <location>
        <begin position="97"/>
        <end position="115"/>
    </location>
</feature>
<evidence type="ECO:0000256" key="1">
    <source>
        <dbReference type="SAM" id="Phobius"/>
    </source>
</evidence>
<keyword evidence="1" id="KW-1133">Transmembrane helix</keyword>
<proteinExistence type="predicted"/>
<keyword evidence="4" id="KW-1185">Reference proteome</keyword>
<dbReference type="InterPro" id="IPR000326">
    <property type="entry name" value="PAP2/HPO"/>
</dbReference>
<keyword evidence="1" id="KW-0812">Transmembrane</keyword>
<feature type="transmembrane region" description="Helical" evidence="1">
    <location>
        <begin position="171"/>
        <end position="189"/>
    </location>
</feature>
<feature type="transmembrane region" description="Helical" evidence="1">
    <location>
        <begin position="247"/>
        <end position="267"/>
    </location>
</feature>
<feature type="domain" description="Phosphatidic acid phosphatase type 2/haloperoxidase" evidence="2">
    <location>
        <begin position="57"/>
        <end position="164"/>
    </location>
</feature>
<organism evidence="3 4">
    <name type="scientific">Halospeciosus flavus</name>
    <dbReference type="NCBI Taxonomy" id="3032283"/>
    <lineage>
        <taxon>Archaea</taxon>
        <taxon>Methanobacteriati</taxon>
        <taxon>Methanobacteriota</taxon>
        <taxon>Stenosarchaea group</taxon>
        <taxon>Halobacteria</taxon>
        <taxon>Halobacteriales</taxon>
        <taxon>Halobacteriaceae</taxon>
        <taxon>Halospeciosus</taxon>
    </lineage>
</organism>
<sequence length="272" mass="28324">MRNVGLTEFLSGLVPEMLVPLLFAFTQLGDPWFLMVTATLAYWVGPRYRLLATRDGARVLAVAVGVLAFVEGAKAFFGLPRPPAAVTLVPKESFAFPSGHATGSAAIYGSLGALLGRWSERARYAVAAGIAVFVSFTRLFLGVHYLLDVVVGLLLGAAFAWTVVRLTRERVVFGYVFAVAVGVAALVLTGANRDSVVGTGFALGALVAWLAVREDLPENGASTVATGVGLVVVGAISVAALRVAMPSWAVVLCSLFGGAGLVGVPAVQNFSR</sequence>
<feature type="transmembrane region" description="Helical" evidence="1">
    <location>
        <begin position="56"/>
        <end position="77"/>
    </location>
</feature>
<accession>A0ABD5Z7W4</accession>
<dbReference type="AlphaFoldDB" id="A0ABD5Z7W4"/>
<gene>
    <name evidence="3" type="ORF">ACFQJ9_18010</name>
</gene>
<dbReference type="Gene3D" id="1.20.144.10">
    <property type="entry name" value="Phosphatidic acid phosphatase type 2/haloperoxidase"/>
    <property type="match status" value="1"/>
</dbReference>
<dbReference type="SMART" id="SM00014">
    <property type="entry name" value="acidPPc"/>
    <property type="match status" value="1"/>
</dbReference>
<evidence type="ECO:0000313" key="3">
    <source>
        <dbReference type="EMBL" id="MFC7201275.1"/>
    </source>
</evidence>
<keyword evidence="1" id="KW-0472">Membrane</keyword>
<feature type="transmembrane region" description="Helical" evidence="1">
    <location>
        <begin position="195"/>
        <end position="212"/>
    </location>
</feature>
<feature type="transmembrane region" description="Helical" evidence="1">
    <location>
        <begin position="122"/>
        <end position="139"/>
    </location>
</feature>
<dbReference type="Proteomes" id="UP001596447">
    <property type="component" value="Unassembled WGS sequence"/>
</dbReference>
<dbReference type="RefSeq" id="WP_279528026.1">
    <property type="nucleotide sequence ID" value="NZ_CP122312.1"/>
</dbReference>
<evidence type="ECO:0000313" key="4">
    <source>
        <dbReference type="Proteomes" id="UP001596447"/>
    </source>
</evidence>
<dbReference type="Pfam" id="PF01569">
    <property type="entry name" value="PAP2"/>
    <property type="match status" value="1"/>
</dbReference>
<dbReference type="PANTHER" id="PTHR14969:SF13">
    <property type="entry name" value="AT30094P"/>
    <property type="match status" value="1"/>
</dbReference>
<name>A0ABD5Z7W4_9EURY</name>
<dbReference type="PANTHER" id="PTHR14969">
    <property type="entry name" value="SPHINGOSINE-1-PHOSPHATE PHOSPHOHYDROLASE"/>
    <property type="match status" value="1"/>
</dbReference>
<reference evidence="3 4" key="1">
    <citation type="journal article" date="2019" name="Int. J. Syst. Evol. Microbiol.">
        <title>The Global Catalogue of Microorganisms (GCM) 10K type strain sequencing project: providing services to taxonomists for standard genome sequencing and annotation.</title>
        <authorList>
            <consortium name="The Broad Institute Genomics Platform"/>
            <consortium name="The Broad Institute Genome Sequencing Center for Infectious Disease"/>
            <person name="Wu L."/>
            <person name="Ma J."/>
        </authorList>
    </citation>
    <scope>NUCLEOTIDE SEQUENCE [LARGE SCALE GENOMIC DNA]</scope>
    <source>
        <strain evidence="3 4">XZGYJ-43</strain>
    </source>
</reference>
<dbReference type="EMBL" id="JBHTAR010000011">
    <property type="protein sequence ID" value="MFC7201275.1"/>
    <property type="molecule type" value="Genomic_DNA"/>
</dbReference>
<comment type="caution">
    <text evidence="3">The sequence shown here is derived from an EMBL/GenBank/DDBJ whole genome shotgun (WGS) entry which is preliminary data.</text>
</comment>
<evidence type="ECO:0000259" key="2">
    <source>
        <dbReference type="SMART" id="SM00014"/>
    </source>
</evidence>
<feature type="transmembrane region" description="Helical" evidence="1">
    <location>
        <begin position="20"/>
        <end position="44"/>
    </location>
</feature>
<feature type="transmembrane region" description="Helical" evidence="1">
    <location>
        <begin position="145"/>
        <end position="164"/>
    </location>
</feature>
<dbReference type="InterPro" id="IPR036938">
    <property type="entry name" value="PAP2/HPO_sf"/>
</dbReference>
<dbReference type="SUPFAM" id="SSF48317">
    <property type="entry name" value="Acid phosphatase/Vanadium-dependent haloperoxidase"/>
    <property type="match status" value="1"/>
</dbReference>